<evidence type="ECO:0000313" key="8">
    <source>
        <dbReference type="Proteomes" id="UP000177159"/>
    </source>
</evidence>
<accession>A0A1F7GWM9</accession>
<dbReference type="PANTHER" id="PTHR37422">
    <property type="entry name" value="TEICHURONIC ACID BIOSYNTHESIS PROTEIN TUAE"/>
    <property type="match status" value="1"/>
</dbReference>
<gene>
    <name evidence="7" type="ORF">A3C24_01030</name>
</gene>
<feature type="transmembrane region" description="Helical" evidence="5">
    <location>
        <begin position="157"/>
        <end position="178"/>
    </location>
</feature>
<feature type="transmembrane region" description="Helical" evidence="5">
    <location>
        <begin position="317"/>
        <end position="336"/>
    </location>
</feature>
<feature type="transmembrane region" description="Helical" evidence="5">
    <location>
        <begin position="348"/>
        <end position="365"/>
    </location>
</feature>
<dbReference type="InterPro" id="IPR007016">
    <property type="entry name" value="O-antigen_ligase-rel_domated"/>
</dbReference>
<evidence type="ECO:0000256" key="2">
    <source>
        <dbReference type="ARBA" id="ARBA00022692"/>
    </source>
</evidence>
<comment type="subcellular location">
    <subcellularLocation>
        <location evidence="1">Membrane</location>
        <topology evidence="1">Multi-pass membrane protein</topology>
    </subcellularLocation>
</comment>
<dbReference type="InterPro" id="IPR051533">
    <property type="entry name" value="WaaL-like"/>
</dbReference>
<proteinExistence type="predicted"/>
<reference evidence="7 8" key="1">
    <citation type="journal article" date="2016" name="Nat. Commun.">
        <title>Thousands of microbial genomes shed light on interconnected biogeochemical processes in an aquifer system.</title>
        <authorList>
            <person name="Anantharaman K."/>
            <person name="Brown C.T."/>
            <person name="Hug L.A."/>
            <person name="Sharon I."/>
            <person name="Castelle C.J."/>
            <person name="Probst A.J."/>
            <person name="Thomas B.C."/>
            <person name="Singh A."/>
            <person name="Wilkins M.J."/>
            <person name="Karaoz U."/>
            <person name="Brodie E.L."/>
            <person name="Williams K.H."/>
            <person name="Hubbard S.S."/>
            <person name="Banfield J.F."/>
        </authorList>
    </citation>
    <scope>NUCLEOTIDE SEQUENCE [LARGE SCALE GENOMIC DNA]</scope>
</reference>
<dbReference type="Proteomes" id="UP000177159">
    <property type="component" value="Unassembled WGS sequence"/>
</dbReference>
<keyword evidence="4 5" id="KW-0472">Membrane</keyword>
<evidence type="ECO:0000256" key="5">
    <source>
        <dbReference type="SAM" id="Phobius"/>
    </source>
</evidence>
<dbReference type="GO" id="GO:0016020">
    <property type="term" value="C:membrane"/>
    <property type="evidence" value="ECO:0007669"/>
    <property type="project" value="UniProtKB-SubCell"/>
</dbReference>
<evidence type="ECO:0000313" key="7">
    <source>
        <dbReference type="EMBL" id="OGK23225.1"/>
    </source>
</evidence>
<evidence type="ECO:0000259" key="6">
    <source>
        <dbReference type="Pfam" id="PF04932"/>
    </source>
</evidence>
<dbReference type="AlphaFoldDB" id="A0A1F7GWM9"/>
<dbReference type="PANTHER" id="PTHR37422:SF13">
    <property type="entry name" value="LIPOPOLYSACCHARIDE BIOSYNTHESIS PROTEIN PA4999-RELATED"/>
    <property type="match status" value="1"/>
</dbReference>
<feature type="transmembrane region" description="Helical" evidence="5">
    <location>
        <begin position="119"/>
        <end position="137"/>
    </location>
</feature>
<organism evidence="7 8">
    <name type="scientific">Candidatus Roizmanbacteria bacterium RIFCSPHIGHO2_02_FULL_37_24</name>
    <dbReference type="NCBI Taxonomy" id="1802037"/>
    <lineage>
        <taxon>Bacteria</taxon>
        <taxon>Candidatus Roizmaniibacteriota</taxon>
    </lineage>
</organism>
<name>A0A1F7GWM9_9BACT</name>
<sequence>MIEFLLLLLLVFFPFGNLFRIPLNNGITVLPNDFILAGLFVVFIYNVLKKRTIHNTSLFKAIGIFLMVAALSLLLRIQDIPFKDFIVSLGYFIRFILYLQLLFVFQFVHKNFIKKYIQYMYVIGVVIIIVGLLQYFFYSDLRPFVYLGWDEHYLRLFGTFLDPNFTGALLVLFLLFTLGYSQSKGAMKAEQFVIIASTLLAIFLTYSRSSYIMLLLSSTTYFLLSQQIKKIGVFFIIAITIFIIIPKNLPSEGVNLLRTASINARQDEYKKALVIIKDNPLLGVGFNTLRYTRVRYGFSEPQDAAGSLSTGGFPNSLLVVAATSGIIGLLGYLNIWRLIILQTFRQKAYIRALILASIIGLFTHALFENTLFYPFVMMWIFLLIGVFGKHANDLGL</sequence>
<dbReference type="Pfam" id="PF04932">
    <property type="entry name" value="Wzy_C"/>
    <property type="match status" value="1"/>
</dbReference>
<feature type="transmembrane region" description="Helical" evidence="5">
    <location>
        <begin position="185"/>
        <end position="203"/>
    </location>
</feature>
<keyword evidence="2 5" id="KW-0812">Transmembrane</keyword>
<keyword evidence="3 5" id="KW-1133">Transmembrane helix</keyword>
<evidence type="ECO:0000256" key="3">
    <source>
        <dbReference type="ARBA" id="ARBA00022989"/>
    </source>
</evidence>
<dbReference type="EMBL" id="MFZM01000024">
    <property type="protein sequence ID" value="OGK23225.1"/>
    <property type="molecule type" value="Genomic_DNA"/>
</dbReference>
<evidence type="ECO:0000256" key="1">
    <source>
        <dbReference type="ARBA" id="ARBA00004141"/>
    </source>
</evidence>
<feature type="transmembrane region" description="Helical" evidence="5">
    <location>
        <begin position="57"/>
        <end position="77"/>
    </location>
</feature>
<evidence type="ECO:0000256" key="4">
    <source>
        <dbReference type="ARBA" id="ARBA00023136"/>
    </source>
</evidence>
<feature type="transmembrane region" description="Helical" evidence="5">
    <location>
        <begin position="89"/>
        <end position="107"/>
    </location>
</feature>
<comment type="caution">
    <text evidence="7">The sequence shown here is derived from an EMBL/GenBank/DDBJ whole genome shotgun (WGS) entry which is preliminary data.</text>
</comment>
<feature type="transmembrane region" description="Helical" evidence="5">
    <location>
        <begin position="30"/>
        <end position="48"/>
    </location>
</feature>
<feature type="domain" description="O-antigen ligase-related" evidence="6">
    <location>
        <begin position="196"/>
        <end position="333"/>
    </location>
</feature>
<feature type="transmembrane region" description="Helical" evidence="5">
    <location>
        <begin position="371"/>
        <end position="388"/>
    </location>
</feature>
<protein>
    <recommendedName>
        <fullName evidence="6">O-antigen ligase-related domain-containing protein</fullName>
    </recommendedName>
</protein>